<feature type="signal peptide" evidence="4">
    <location>
        <begin position="1"/>
        <end position="23"/>
    </location>
</feature>
<dbReference type="EMBL" id="JOKZ01000378">
    <property type="protein sequence ID" value="KKO98843.1"/>
    <property type="molecule type" value="Genomic_DNA"/>
</dbReference>
<dbReference type="PRINTS" id="PR00757">
    <property type="entry name" value="AMINEOXDASEF"/>
</dbReference>
<evidence type="ECO:0000256" key="1">
    <source>
        <dbReference type="ARBA" id="ARBA00001974"/>
    </source>
</evidence>
<dbReference type="OrthoDB" id="7777654at2759"/>
<feature type="chain" id="PRO_5002530881" description="Amine oxidase" evidence="4">
    <location>
        <begin position="24"/>
        <end position="546"/>
    </location>
</feature>
<name>A0A0G0A0F6_TRIHA</name>
<protein>
    <recommendedName>
        <fullName evidence="3">Amine oxidase</fullName>
        <ecNumber evidence="3">1.4.3.-</ecNumber>
    </recommendedName>
</protein>
<dbReference type="SUPFAM" id="SSF51905">
    <property type="entry name" value="FAD/NAD(P)-binding domain"/>
    <property type="match status" value="1"/>
</dbReference>
<comment type="similarity">
    <text evidence="3">Belongs to the flavin monoamine oxidase family.</text>
</comment>
<evidence type="ECO:0000256" key="3">
    <source>
        <dbReference type="RuleBase" id="RU362067"/>
    </source>
</evidence>
<accession>A0A0G0A0F6</accession>
<evidence type="ECO:0000259" key="5">
    <source>
        <dbReference type="Pfam" id="PF01593"/>
    </source>
</evidence>
<dbReference type="GO" id="GO:0006598">
    <property type="term" value="P:polyamine catabolic process"/>
    <property type="evidence" value="ECO:0007669"/>
    <property type="project" value="TreeGrafter"/>
</dbReference>
<dbReference type="Proteomes" id="UP000034112">
    <property type="component" value="Unassembled WGS sequence"/>
</dbReference>
<dbReference type="EC" id="1.4.3.-" evidence="3"/>
<dbReference type="Gene3D" id="3.50.50.60">
    <property type="entry name" value="FAD/NAD(P)-binding domain"/>
    <property type="match status" value="1"/>
</dbReference>
<sequence length="546" mass="59806">MAPNNFKIGVVAVLAGWIPSVTAAPVGSNNGQTCRKTSVAILGAGMAGITAAQALHNASVSDFVIIEYNDRIGGRAWHGDFGKKSDGSPYVIEYGCNWIQGLGNPGGPENPVYTLAKKYHLANTYSDYDSILTYDETGYTDYSGLIDEYGTAYDKAAAKAGRLLVQNLQDQTMRAGLSTAGWNPKHGDMKKQAAEWWNWGCGNAYADNVLDWEAAFPPEESSFIFGVAGSNLTFNQFSDANNFVIDPRGYSAIIDGEASTFLAKNDTRLLLNTRITNITYSNHGVTVYNHDGSCVSAGYAISTFSLGVLQSNAIGFSPQLPGWKQDAIQNFAMGTYTKVFLQFNETFWPEDTQYFLYASPTTRGYYPVWQSLSTEGFMPGSNILFATVIGDESYRIEQQTDEGTKAEAMEVLRQMFPNVTIPEPIAFTYPRWASEPWSFGSYSNWPAGTSLLAHQNLRANTGRLWFAGEATSAEYFGFLHGAWFEGREAGAQVAALLQGRPCVQYGNDRLCGERKHYDPLTGTSPLSQYTLLNGWAVSSLYESGDD</sequence>
<dbReference type="InterPro" id="IPR036188">
    <property type="entry name" value="FAD/NAD-bd_sf"/>
</dbReference>
<dbReference type="InterPro" id="IPR001613">
    <property type="entry name" value="Flavin_amine_oxidase"/>
</dbReference>
<comment type="cofactor">
    <cofactor evidence="1 3">
        <name>FAD</name>
        <dbReference type="ChEBI" id="CHEBI:57692"/>
    </cofactor>
</comment>
<dbReference type="InterPro" id="IPR002937">
    <property type="entry name" value="Amino_oxidase"/>
</dbReference>
<dbReference type="Pfam" id="PF01593">
    <property type="entry name" value="Amino_oxidase"/>
    <property type="match status" value="1"/>
</dbReference>
<dbReference type="AlphaFoldDB" id="A0A0G0A0F6"/>
<comment type="caution">
    <text evidence="6">The sequence shown here is derived from an EMBL/GenBank/DDBJ whole genome shotgun (WGS) entry which is preliminary data.</text>
</comment>
<feature type="domain" description="Amine oxidase" evidence="5">
    <location>
        <begin position="46"/>
        <end position="493"/>
    </location>
</feature>
<evidence type="ECO:0000256" key="4">
    <source>
        <dbReference type="SAM" id="SignalP"/>
    </source>
</evidence>
<dbReference type="GO" id="GO:0016491">
    <property type="term" value="F:oxidoreductase activity"/>
    <property type="evidence" value="ECO:0007669"/>
    <property type="project" value="UniProtKB-KW"/>
</dbReference>
<dbReference type="SUPFAM" id="SSF54373">
    <property type="entry name" value="FAD-linked reductases, C-terminal domain"/>
    <property type="match status" value="1"/>
</dbReference>
<evidence type="ECO:0000313" key="7">
    <source>
        <dbReference type="Proteomes" id="UP000034112"/>
    </source>
</evidence>
<reference evidence="7" key="1">
    <citation type="journal article" date="2015" name="Genome Announc.">
        <title>Draft whole-genome sequence of the biocontrol agent Trichoderma harzianum T6776.</title>
        <authorList>
            <person name="Baroncelli R."/>
            <person name="Piaggeschi G."/>
            <person name="Fiorini L."/>
            <person name="Bertolini E."/>
            <person name="Zapparata A."/>
            <person name="Pe M.E."/>
            <person name="Sarrocco S."/>
            <person name="Vannacci G."/>
        </authorList>
    </citation>
    <scope>NUCLEOTIDE SEQUENCE [LARGE SCALE GENOMIC DNA]</scope>
    <source>
        <strain evidence="7">T6776</strain>
    </source>
</reference>
<dbReference type="PANTHER" id="PTHR10742:SF313">
    <property type="entry name" value="AMINE OXIDASE"/>
    <property type="match status" value="1"/>
</dbReference>
<dbReference type="Gene3D" id="3.90.660.10">
    <property type="match status" value="1"/>
</dbReference>
<dbReference type="InterPro" id="IPR050281">
    <property type="entry name" value="Flavin_monoamine_oxidase"/>
</dbReference>
<dbReference type="OMA" id="EAQAVDW"/>
<proteinExistence type="inferred from homology"/>
<dbReference type="PANTHER" id="PTHR10742">
    <property type="entry name" value="FLAVIN MONOAMINE OXIDASE"/>
    <property type="match status" value="1"/>
</dbReference>
<evidence type="ECO:0000313" key="6">
    <source>
        <dbReference type="EMBL" id="KKO98843.1"/>
    </source>
</evidence>
<gene>
    <name evidence="6" type="ORF">THAR02_09051</name>
</gene>
<keyword evidence="3" id="KW-0285">Flavoprotein</keyword>
<keyword evidence="4" id="KW-0732">Signal</keyword>
<organism evidence="6 7">
    <name type="scientific">Trichoderma harzianum</name>
    <name type="common">Hypocrea lixii</name>
    <dbReference type="NCBI Taxonomy" id="5544"/>
    <lineage>
        <taxon>Eukaryota</taxon>
        <taxon>Fungi</taxon>
        <taxon>Dikarya</taxon>
        <taxon>Ascomycota</taxon>
        <taxon>Pezizomycotina</taxon>
        <taxon>Sordariomycetes</taxon>
        <taxon>Hypocreomycetidae</taxon>
        <taxon>Hypocreales</taxon>
        <taxon>Hypocreaceae</taxon>
        <taxon>Trichoderma</taxon>
    </lineage>
</organism>
<evidence type="ECO:0000256" key="2">
    <source>
        <dbReference type="ARBA" id="ARBA00023002"/>
    </source>
</evidence>
<keyword evidence="3" id="KW-0274">FAD</keyword>
<keyword evidence="2 3" id="KW-0560">Oxidoreductase</keyword>